<dbReference type="AlphaFoldDB" id="A0A521FPE9"/>
<keyword evidence="3" id="KW-1185">Reference proteome</keyword>
<protein>
    <recommendedName>
        <fullName evidence="4">Beta-galactosidase</fullName>
    </recommendedName>
</protein>
<dbReference type="OrthoDB" id="177731at2"/>
<proteinExistence type="predicted"/>
<feature type="signal peptide" evidence="1">
    <location>
        <begin position="1"/>
        <end position="21"/>
    </location>
</feature>
<organism evidence="2 3">
    <name type="scientific">Pedobacter westerhofensis</name>
    <dbReference type="NCBI Taxonomy" id="425512"/>
    <lineage>
        <taxon>Bacteria</taxon>
        <taxon>Pseudomonadati</taxon>
        <taxon>Bacteroidota</taxon>
        <taxon>Sphingobacteriia</taxon>
        <taxon>Sphingobacteriales</taxon>
        <taxon>Sphingobacteriaceae</taxon>
        <taxon>Pedobacter</taxon>
    </lineage>
</organism>
<dbReference type="InterPro" id="IPR051923">
    <property type="entry name" value="Glycosyl_Hydrolase_39"/>
</dbReference>
<keyword evidence="1" id="KW-0732">Signal</keyword>
<name>A0A521FPE9_9SPHI</name>
<sequence length="521" mass="58623">MKPLFLINILIFLLAVSCTNAQKESKNIPVRIFPSNPSLFKNHLGINAFEWDFSDSDNGLIPESRKKVIRSFGGFRHYMDWDKLESEEGKYTFNPVHSGGWNYDMIYQWCKSENIEVLADLKSCPSWLVNTYPKDQRNAENVPAPYGLNRKLPSSYLKQAKVAFQFAARYGHNKAVPRALVSVNTNARWPGDQLNYVRVGLGYVKYIECDNERDKTWKGPQAHQNAEEYAANMSAFYDGHMGKLGKNAGVKTADPSMKVVMGGLSDPDIKYVIKMIEWCKKNRGYKADGSVNLCFDVINYHAYNNDWTGSADPTVGKPPELSRAAALADAFVAMARKHANGTEVWNTESGYDINTKSPQRAIAIGKKPALITQADWMLRSALLYARHGIKRSFFYMLDDVDPNSTTQYGTSGFAVGSKRRPVADYFFQVKKLMGDFHFVKNMKTDPIVDVYGLNGRKIFVMFVPDEQDRRTAFRLNMGTASSVTVYTPVAGADSMRAKIVATPKGILNIMLTETPVFVEKN</sequence>
<dbReference type="PANTHER" id="PTHR12631:SF10">
    <property type="entry name" value="BETA-XYLOSIDASE-LIKE PROTEIN-RELATED"/>
    <property type="match status" value="1"/>
</dbReference>
<dbReference type="SUPFAM" id="SSF51445">
    <property type="entry name" value="(Trans)glycosidases"/>
    <property type="match status" value="1"/>
</dbReference>
<dbReference type="Proteomes" id="UP000320300">
    <property type="component" value="Unassembled WGS sequence"/>
</dbReference>
<dbReference type="InterPro" id="IPR017853">
    <property type="entry name" value="GH"/>
</dbReference>
<dbReference type="EMBL" id="FXTN01000014">
    <property type="protein sequence ID" value="SMO97440.1"/>
    <property type="molecule type" value="Genomic_DNA"/>
</dbReference>
<evidence type="ECO:0000256" key="1">
    <source>
        <dbReference type="SAM" id="SignalP"/>
    </source>
</evidence>
<gene>
    <name evidence="2" type="ORF">SAMN06265348_11454</name>
</gene>
<dbReference type="RefSeq" id="WP_142530703.1">
    <property type="nucleotide sequence ID" value="NZ_CBCSJO010000013.1"/>
</dbReference>
<evidence type="ECO:0000313" key="2">
    <source>
        <dbReference type="EMBL" id="SMO97440.1"/>
    </source>
</evidence>
<dbReference type="Gene3D" id="3.20.20.80">
    <property type="entry name" value="Glycosidases"/>
    <property type="match status" value="1"/>
</dbReference>
<reference evidence="2 3" key="1">
    <citation type="submission" date="2017-05" db="EMBL/GenBank/DDBJ databases">
        <authorList>
            <person name="Varghese N."/>
            <person name="Submissions S."/>
        </authorList>
    </citation>
    <scope>NUCLEOTIDE SEQUENCE [LARGE SCALE GENOMIC DNA]</scope>
    <source>
        <strain evidence="2 3">DSM 19036</strain>
    </source>
</reference>
<dbReference type="PANTHER" id="PTHR12631">
    <property type="entry name" value="ALPHA-L-IDURONIDASE"/>
    <property type="match status" value="1"/>
</dbReference>
<feature type="chain" id="PRO_5021748617" description="Beta-galactosidase" evidence="1">
    <location>
        <begin position="22"/>
        <end position="521"/>
    </location>
</feature>
<accession>A0A521FPE9</accession>
<dbReference type="GO" id="GO:0004553">
    <property type="term" value="F:hydrolase activity, hydrolyzing O-glycosyl compounds"/>
    <property type="evidence" value="ECO:0007669"/>
    <property type="project" value="TreeGrafter"/>
</dbReference>
<dbReference type="PROSITE" id="PS51257">
    <property type="entry name" value="PROKAR_LIPOPROTEIN"/>
    <property type="match status" value="1"/>
</dbReference>
<evidence type="ECO:0000313" key="3">
    <source>
        <dbReference type="Proteomes" id="UP000320300"/>
    </source>
</evidence>
<evidence type="ECO:0008006" key="4">
    <source>
        <dbReference type="Google" id="ProtNLM"/>
    </source>
</evidence>